<dbReference type="PANTHER" id="PTHR43358">
    <property type="entry name" value="ALPHA/BETA-HYDROLASE"/>
    <property type="match status" value="1"/>
</dbReference>
<reference evidence="2 3" key="1">
    <citation type="journal article" date="2015" name="Genome Announc.">
        <title>Expanding the biotechnology potential of lactobacilli through comparative genomics of 213 strains and associated genera.</title>
        <authorList>
            <person name="Sun Z."/>
            <person name="Harris H.M."/>
            <person name="McCann A."/>
            <person name="Guo C."/>
            <person name="Argimon S."/>
            <person name="Zhang W."/>
            <person name="Yang X."/>
            <person name="Jeffery I.B."/>
            <person name="Cooney J.C."/>
            <person name="Kagawa T.F."/>
            <person name="Liu W."/>
            <person name="Song Y."/>
            <person name="Salvetti E."/>
            <person name="Wrobel A."/>
            <person name="Rasinkangas P."/>
            <person name="Parkhill J."/>
            <person name="Rea M.C."/>
            <person name="O'Sullivan O."/>
            <person name="Ritari J."/>
            <person name="Douillard F.P."/>
            <person name="Paul Ross R."/>
            <person name="Yang R."/>
            <person name="Briner A.E."/>
            <person name="Felis G.E."/>
            <person name="de Vos W.M."/>
            <person name="Barrangou R."/>
            <person name="Klaenhammer T.R."/>
            <person name="Caufield P.W."/>
            <person name="Cui Y."/>
            <person name="Zhang H."/>
            <person name="O'Toole P.W."/>
        </authorList>
    </citation>
    <scope>NUCLEOTIDE SEQUENCE [LARGE SCALE GENOMIC DNA]</scope>
    <source>
        <strain evidence="2 3">DSM 23927</strain>
    </source>
</reference>
<dbReference type="InterPro" id="IPR052920">
    <property type="entry name" value="DNA-binding_regulatory"/>
</dbReference>
<evidence type="ECO:0000313" key="3">
    <source>
        <dbReference type="Proteomes" id="UP000051672"/>
    </source>
</evidence>
<comment type="caution">
    <text evidence="2">The sequence shown here is derived from an EMBL/GenBank/DDBJ whole genome shotgun (WGS) entry which is preliminary data.</text>
</comment>
<gene>
    <name evidence="2" type="ORF">FC34_GL000438</name>
</gene>
<dbReference type="EMBL" id="AYZQ01000001">
    <property type="protein sequence ID" value="KRM72728.1"/>
    <property type="molecule type" value="Genomic_DNA"/>
</dbReference>
<dbReference type="GO" id="GO:0016787">
    <property type="term" value="F:hydrolase activity"/>
    <property type="evidence" value="ECO:0007669"/>
    <property type="project" value="UniProtKB-KW"/>
</dbReference>
<dbReference type="InterPro" id="IPR029058">
    <property type="entry name" value="AB_hydrolase_fold"/>
</dbReference>
<accession>A0A0R2AZL7</accession>
<feature type="domain" description="AB hydrolase-1" evidence="1">
    <location>
        <begin position="91"/>
        <end position="194"/>
    </location>
</feature>
<keyword evidence="3" id="KW-1185">Reference proteome</keyword>
<dbReference type="AlphaFoldDB" id="A0A0R2AZL7"/>
<dbReference type="Gene3D" id="3.40.50.1820">
    <property type="entry name" value="alpha/beta hydrolase"/>
    <property type="match status" value="1"/>
</dbReference>
<dbReference type="Pfam" id="PF00561">
    <property type="entry name" value="Abhydrolase_1"/>
    <property type="match status" value="1"/>
</dbReference>
<dbReference type="SUPFAM" id="SSF53474">
    <property type="entry name" value="alpha/beta-Hydrolases"/>
    <property type="match status" value="1"/>
</dbReference>
<protein>
    <submittedName>
        <fullName evidence="2">Alpha beta fold family hydrolase</fullName>
    </submittedName>
</protein>
<dbReference type="PATRIC" id="fig|1423727.3.peg.440"/>
<dbReference type="Proteomes" id="UP000051672">
    <property type="component" value="Unassembled WGS sequence"/>
</dbReference>
<name>A0A0R2AZL7_9LACO</name>
<sequence length="324" mass="36393">MVVFAVGLYLAANYLFKVALTRNVDREAVFEADHNQIEAPANLDEAALTAFKQRWLARMEIEAVTIRNRQDLTLRGWLYTRENRATHQWAILCHGFNGRHEEMYDKAPFFDQLGFNILLPDMQSAGQSEGEYIQMGYGDRFDIQQWIDFILTRDPDAEIVLYGISMGGAAVMMTAGLDLPSAVKAFIEDCGYTSVEAEFRYQLKQLYHLPAFPLLNVFGWLVHRRLGWRLKDASSLAALKQAKVPLQFFHGGADTFVPAAMLAENFAAAPEPKASMLVPGAQHGMAALTAGDAYWQAVHQFLSQNTGLKLIDWQDWNGGEPRGN</sequence>
<dbReference type="STRING" id="1423727.FC34_GL000438"/>
<keyword evidence="2" id="KW-0378">Hydrolase</keyword>
<dbReference type="PANTHER" id="PTHR43358:SF4">
    <property type="entry name" value="ALPHA_BETA HYDROLASE FOLD-1 DOMAIN-CONTAINING PROTEIN"/>
    <property type="match status" value="1"/>
</dbReference>
<organism evidence="2 3">
    <name type="scientific">Lacticaseibacillus brantae DSM 23927</name>
    <dbReference type="NCBI Taxonomy" id="1423727"/>
    <lineage>
        <taxon>Bacteria</taxon>
        <taxon>Bacillati</taxon>
        <taxon>Bacillota</taxon>
        <taxon>Bacilli</taxon>
        <taxon>Lactobacillales</taxon>
        <taxon>Lactobacillaceae</taxon>
        <taxon>Lacticaseibacillus</taxon>
    </lineage>
</organism>
<proteinExistence type="predicted"/>
<evidence type="ECO:0000313" key="2">
    <source>
        <dbReference type="EMBL" id="KRM72728.1"/>
    </source>
</evidence>
<evidence type="ECO:0000259" key="1">
    <source>
        <dbReference type="Pfam" id="PF00561"/>
    </source>
</evidence>
<dbReference type="InterPro" id="IPR000073">
    <property type="entry name" value="AB_hydrolase_1"/>
</dbReference>